<evidence type="ECO:0000256" key="3">
    <source>
        <dbReference type="ARBA" id="ARBA00022734"/>
    </source>
</evidence>
<keyword evidence="4" id="KW-0735">Signal-anchor</keyword>
<dbReference type="InterPro" id="IPR016186">
    <property type="entry name" value="C-type_lectin-like/link_sf"/>
</dbReference>
<dbReference type="OMA" id="CISPPDI"/>
<keyword evidence="2" id="KW-0812">Transmembrane</keyword>
<dbReference type="Gene3D" id="3.10.100.10">
    <property type="entry name" value="Mannose-Binding Protein A, subunit A"/>
    <property type="match status" value="1"/>
</dbReference>
<dbReference type="GeneTree" id="ENSGT00940000175963"/>
<evidence type="ECO:0000256" key="4">
    <source>
        <dbReference type="ARBA" id="ARBA00022968"/>
    </source>
</evidence>
<dbReference type="GO" id="GO:0002223">
    <property type="term" value="P:stimulatory C-type lectin receptor signaling pathway"/>
    <property type="evidence" value="ECO:0007669"/>
    <property type="project" value="TreeGrafter"/>
</dbReference>
<dbReference type="GO" id="GO:0016020">
    <property type="term" value="C:membrane"/>
    <property type="evidence" value="ECO:0007669"/>
    <property type="project" value="UniProtKB-SubCell"/>
</dbReference>
<evidence type="ECO:0000313" key="9">
    <source>
        <dbReference type="Proteomes" id="UP000265100"/>
    </source>
</evidence>
<evidence type="ECO:0000256" key="1">
    <source>
        <dbReference type="ARBA" id="ARBA00004606"/>
    </source>
</evidence>
<protein>
    <recommendedName>
        <fullName evidence="10">C-type lectin domain-containing protein</fullName>
    </recommendedName>
</protein>
<keyword evidence="5" id="KW-1133">Transmembrane helix</keyword>
<dbReference type="Ensembl" id="ENSACLT00000033000.2">
    <property type="protein sequence ID" value="ENSACLP00000032238.2"/>
    <property type="gene ID" value="ENSACLG00000021868.2"/>
</dbReference>
<organism evidence="8 9">
    <name type="scientific">Astatotilapia calliptera</name>
    <name type="common">Eastern happy</name>
    <name type="synonym">Chromis callipterus</name>
    <dbReference type="NCBI Taxonomy" id="8154"/>
    <lineage>
        <taxon>Eukaryota</taxon>
        <taxon>Metazoa</taxon>
        <taxon>Chordata</taxon>
        <taxon>Craniata</taxon>
        <taxon>Vertebrata</taxon>
        <taxon>Euteleostomi</taxon>
        <taxon>Actinopterygii</taxon>
        <taxon>Neopterygii</taxon>
        <taxon>Teleostei</taxon>
        <taxon>Neoteleostei</taxon>
        <taxon>Acanthomorphata</taxon>
        <taxon>Ovalentaria</taxon>
        <taxon>Cichlomorphae</taxon>
        <taxon>Cichliformes</taxon>
        <taxon>Cichlidae</taxon>
        <taxon>African cichlids</taxon>
        <taxon>Pseudocrenilabrinae</taxon>
        <taxon>Haplochromini</taxon>
        <taxon>Astatotilapia</taxon>
    </lineage>
</organism>
<dbReference type="Proteomes" id="UP000265100">
    <property type="component" value="Chromosome 22"/>
</dbReference>
<evidence type="ECO:0000256" key="5">
    <source>
        <dbReference type="ARBA" id="ARBA00022989"/>
    </source>
</evidence>
<dbReference type="PANTHER" id="PTHR22800">
    <property type="entry name" value="C-TYPE LECTIN PROTEINS"/>
    <property type="match status" value="1"/>
</dbReference>
<reference evidence="8 9" key="1">
    <citation type="submission" date="2018-05" db="EMBL/GenBank/DDBJ databases">
        <authorList>
            <person name="Datahose"/>
        </authorList>
    </citation>
    <scope>NUCLEOTIDE SEQUENCE</scope>
</reference>
<evidence type="ECO:0000256" key="2">
    <source>
        <dbReference type="ARBA" id="ARBA00022692"/>
    </source>
</evidence>
<reference evidence="9" key="2">
    <citation type="submission" date="2023-03" db="EMBL/GenBank/DDBJ databases">
        <authorList>
            <consortium name="Wellcome Sanger Institute Data Sharing"/>
        </authorList>
    </citation>
    <scope>NUCLEOTIDE SEQUENCE [LARGE SCALE GENOMIC DNA]</scope>
</reference>
<reference evidence="8" key="3">
    <citation type="submission" date="2025-08" db="UniProtKB">
        <authorList>
            <consortium name="Ensembl"/>
        </authorList>
    </citation>
    <scope>IDENTIFICATION</scope>
</reference>
<accession>A0A3P8QRW2</accession>
<keyword evidence="3" id="KW-0430">Lectin</keyword>
<proteinExistence type="predicted"/>
<keyword evidence="7" id="KW-0732">Signal</keyword>
<feature type="chain" id="PRO_5044285660" description="C-type lectin domain-containing protein" evidence="7">
    <location>
        <begin position="19"/>
        <end position="100"/>
    </location>
</feature>
<evidence type="ECO:0008006" key="10">
    <source>
        <dbReference type="Google" id="ProtNLM"/>
    </source>
</evidence>
<name>A0A3P8QRW2_ASTCA</name>
<evidence type="ECO:0000313" key="8">
    <source>
        <dbReference type="Ensembl" id="ENSACLP00000032238.2"/>
    </source>
</evidence>
<evidence type="ECO:0000256" key="7">
    <source>
        <dbReference type="SAM" id="SignalP"/>
    </source>
</evidence>
<dbReference type="InterPro" id="IPR050919">
    <property type="entry name" value="NKG2/CD94_NK_receptors"/>
</dbReference>
<evidence type="ECO:0000256" key="6">
    <source>
        <dbReference type="ARBA" id="ARBA00023136"/>
    </source>
</evidence>
<sequence>MCFLFLIFLEFALIRTMGTLRNLELKLETVKKTKPSPIVNSSLLQSLKDEPFLRCEEGWEQHRETCYYLSTRKLSWSKSRDDCRAERGDLVKIDSMEEQV</sequence>
<dbReference type="STRING" id="8154.ENSACLP00000032238"/>
<keyword evidence="6" id="KW-0472">Membrane</keyword>
<dbReference type="InterPro" id="IPR016187">
    <property type="entry name" value="CTDL_fold"/>
</dbReference>
<feature type="signal peptide" evidence="7">
    <location>
        <begin position="1"/>
        <end position="18"/>
    </location>
</feature>
<keyword evidence="9" id="KW-1185">Reference proteome</keyword>
<dbReference type="Bgee" id="ENSACLG00000021868">
    <property type="expression patterns" value="Expressed in spleen and 3 other cell types or tissues"/>
</dbReference>
<dbReference type="SUPFAM" id="SSF56436">
    <property type="entry name" value="C-type lectin-like"/>
    <property type="match status" value="1"/>
</dbReference>
<dbReference type="AlphaFoldDB" id="A0A3P8QRW2"/>
<reference evidence="8" key="4">
    <citation type="submission" date="2025-09" db="UniProtKB">
        <authorList>
            <consortium name="Ensembl"/>
        </authorList>
    </citation>
    <scope>IDENTIFICATION</scope>
</reference>
<dbReference type="GO" id="GO:0030246">
    <property type="term" value="F:carbohydrate binding"/>
    <property type="evidence" value="ECO:0007669"/>
    <property type="project" value="UniProtKB-KW"/>
</dbReference>
<dbReference type="GO" id="GO:0045954">
    <property type="term" value="P:positive regulation of natural killer cell mediated cytotoxicity"/>
    <property type="evidence" value="ECO:0007669"/>
    <property type="project" value="TreeGrafter"/>
</dbReference>
<dbReference type="PANTHER" id="PTHR22800:SF252">
    <property type="entry name" value="NATURAL KILLER CELLS ANTIGEN CD94"/>
    <property type="match status" value="1"/>
</dbReference>
<comment type="subcellular location">
    <subcellularLocation>
        <location evidence="1">Membrane</location>
        <topology evidence="1">Single-pass type II membrane protein</topology>
    </subcellularLocation>
</comment>